<organism evidence="1 2">
    <name type="scientific">Caballeronia pedi</name>
    <dbReference type="NCBI Taxonomy" id="1777141"/>
    <lineage>
        <taxon>Bacteria</taxon>
        <taxon>Pseudomonadati</taxon>
        <taxon>Pseudomonadota</taxon>
        <taxon>Betaproteobacteria</taxon>
        <taxon>Burkholderiales</taxon>
        <taxon>Burkholderiaceae</taxon>
        <taxon>Caballeronia</taxon>
    </lineage>
</organism>
<protein>
    <submittedName>
        <fullName evidence="1">Phage minor tail protein</fullName>
    </submittedName>
</protein>
<dbReference type="EMBL" id="FCOE02000010">
    <property type="protein sequence ID" value="SAK69456.1"/>
    <property type="molecule type" value="Genomic_DNA"/>
</dbReference>
<keyword evidence="2" id="KW-1185">Reference proteome</keyword>
<gene>
    <name evidence="1" type="ORF">AWB80_03567</name>
</gene>
<reference evidence="1" key="1">
    <citation type="submission" date="2016-01" db="EMBL/GenBank/DDBJ databases">
        <authorList>
            <person name="Peeters C."/>
        </authorList>
    </citation>
    <scope>NUCLEOTIDE SEQUENCE [LARGE SCALE GENOMIC DNA]</scope>
    <source>
        <strain evidence="1">LMG 29323</strain>
    </source>
</reference>
<dbReference type="Proteomes" id="UP000054911">
    <property type="component" value="Unassembled WGS sequence"/>
</dbReference>
<dbReference type="AlphaFoldDB" id="A0A158BI57"/>
<accession>A0A158BI57</accession>
<dbReference type="RefSeq" id="WP_087131377.1">
    <property type="nucleotide sequence ID" value="NZ_FCOE02000010.1"/>
</dbReference>
<comment type="caution">
    <text evidence="1">The sequence shown here is derived from an EMBL/GenBank/DDBJ whole genome shotgun (WGS) entry which is preliminary data.</text>
</comment>
<dbReference type="OrthoDB" id="8607203at2"/>
<dbReference type="InterPro" id="IPR010265">
    <property type="entry name" value="Phage_lambda_TipM"/>
</dbReference>
<dbReference type="Pfam" id="PF05939">
    <property type="entry name" value="Phage_min_tail"/>
    <property type="match status" value="1"/>
</dbReference>
<sequence length="119" mass="13227">MTPSLPRRTFTWSPLVGAEGTTHYRVRTVQFGDGYSQAVPDGIRNIADAWPLRFVADGSEIKAIRAFLDSTRGSEPFYWTPPLRTRALFRVDAQQGVQTRALGGGLYSLGVTFKEVFDS</sequence>
<evidence type="ECO:0000313" key="1">
    <source>
        <dbReference type="EMBL" id="SAK69456.1"/>
    </source>
</evidence>
<dbReference type="STRING" id="1777141.AWB80_03567"/>
<proteinExistence type="predicted"/>
<name>A0A158BI57_9BURK</name>
<evidence type="ECO:0000313" key="2">
    <source>
        <dbReference type="Proteomes" id="UP000054911"/>
    </source>
</evidence>